<accession>A0A3B1D6N3</accession>
<evidence type="ECO:0000313" key="1">
    <source>
        <dbReference type="EMBL" id="VAX36352.1"/>
    </source>
</evidence>
<dbReference type="EMBL" id="UOGK01000052">
    <property type="protein sequence ID" value="VAX36352.1"/>
    <property type="molecule type" value="Genomic_DNA"/>
</dbReference>
<proteinExistence type="predicted"/>
<dbReference type="AlphaFoldDB" id="A0A3B1D6N3"/>
<organism evidence="1">
    <name type="scientific">hydrothermal vent metagenome</name>
    <dbReference type="NCBI Taxonomy" id="652676"/>
    <lineage>
        <taxon>unclassified sequences</taxon>
        <taxon>metagenomes</taxon>
        <taxon>ecological metagenomes</taxon>
    </lineage>
</organism>
<gene>
    <name evidence="1" type="ORF">MNBD_PLANCTO03-740</name>
</gene>
<reference evidence="1" key="1">
    <citation type="submission" date="2018-06" db="EMBL/GenBank/DDBJ databases">
        <authorList>
            <person name="Zhirakovskaya E."/>
        </authorList>
    </citation>
    <scope>NUCLEOTIDE SEQUENCE</scope>
</reference>
<name>A0A3B1D6N3_9ZZZZ</name>
<protein>
    <submittedName>
        <fullName evidence="1">Uncharacterized protein</fullName>
    </submittedName>
</protein>
<sequence>MTIILRAVILLLSFILLPGCGSGGLHLPRPDLYASLATIDPPQGRHPPAAVTVEFLAKNATDAPLWLRRLDITLTSHGADLAAGIWDGNRLIDPGTSLFLEVSLPLLEPPILPTTDTPGSLLVKTRYARSGILGLMGGESFTYELPIVVRTTD</sequence>